<dbReference type="PROSITE" id="PS50878">
    <property type="entry name" value="RT_POL"/>
    <property type="match status" value="1"/>
</dbReference>
<dbReference type="RefSeq" id="WP_145345633.1">
    <property type="nucleotide sequence ID" value="NZ_CP036261.1"/>
</dbReference>
<dbReference type="KEGG" id="ruv:EC9_26060"/>
<sequence length="395" mass="45427">MTRLSDPKYIATLVRADDCLRFRDARHSGPKQAAIQIASRFADRTYVPQPVETTINRGKSTLRVTSYADALFLRHCCRVLRSGNIHHPPSRQVICRQLKSVLESDVPHFIIRTDIAKCFGSVPAEQSLNLPSVREKLKSVEFNWCKTLLRCNENPLQPLHYGLAISSDLAEHFLAEFDRQVICHTGVIYYSRFVDDILIVTAARSAERVFEKVACALPAGLSLNREKTSQCHWNDGISNRTEFEYLGYSFMLTKKVKSKTRTSIEIGLSERKELQIRQRLGRVFLAFQKDKDFLLLRDRLRYLTGGTTTHSNFTHRRVQIGLRSSHPELTNLKRLFSLDGYLHQRIRAASSDGTDPLLSTEQMRGLQRLSFSASYKLNIRHRFSGKRLWLVRDVF</sequence>
<dbReference type="NCBIfam" id="NF041747">
    <property type="entry name" value="Drt3a"/>
    <property type="match status" value="1"/>
</dbReference>
<dbReference type="OrthoDB" id="9793236at2"/>
<evidence type="ECO:0000313" key="3">
    <source>
        <dbReference type="Proteomes" id="UP000319557"/>
    </source>
</evidence>
<keyword evidence="2" id="KW-0808">Transferase</keyword>
<evidence type="ECO:0000259" key="1">
    <source>
        <dbReference type="PROSITE" id="PS50878"/>
    </source>
</evidence>
<dbReference type="Proteomes" id="UP000319557">
    <property type="component" value="Chromosome"/>
</dbReference>
<evidence type="ECO:0000313" key="2">
    <source>
        <dbReference type="EMBL" id="QDS88416.1"/>
    </source>
</evidence>
<gene>
    <name evidence="2" type="ORF">EC9_26060</name>
</gene>
<dbReference type="EMBL" id="CP036261">
    <property type="protein sequence ID" value="QDS88416.1"/>
    <property type="molecule type" value="Genomic_DNA"/>
</dbReference>
<accession>A0A517M0M2</accession>
<name>A0A517M0M2_9BACT</name>
<proteinExistence type="predicted"/>
<organism evidence="2 3">
    <name type="scientific">Rosistilla ulvae</name>
    <dbReference type="NCBI Taxonomy" id="1930277"/>
    <lineage>
        <taxon>Bacteria</taxon>
        <taxon>Pseudomonadati</taxon>
        <taxon>Planctomycetota</taxon>
        <taxon>Planctomycetia</taxon>
        <taxon>Pirellulales</taxon>
        <taxon>Pirellulaceae</taxon>
        <taxon>Rosistilla</taxon>
    </lineage>
</organism>
<keyword evidence="2" id="KW-0548">Nucleotidyltransferase</keyword>
<dbReference type="GO" id="GO:0003964">
    <property type="term" value="F:RNA-directed DNA polymerase activity"/>
    <property type="evidence" value="ECO:0007669"/>
    <property type="project" value="UniProtKB-KW"/>
</dbReference>
<dbReference type="Pfam" id="PF00078">
    <property type="entry name" value="RVT_1"/>
    <property type="match status" value="1"/>
</dbReference>
<feature type="domain" description="Reverse transcriptase" evidence="1">
    <location>
        <begin position="1"/>
        <end position="250"/>
    </location>
</feature>
<dbReference type="AlphaFoldDB" id="A0A517M0M2"/>
<protein>
    <submittedName>
        <fullName evidence="2">Reverse transcriptase (RNA-dependent DNA polymerase)</fullName>
    </submittedName>
</protein>
<keyword evidence="3" id="KW-1185">Reference proteome</keyword>
<reference evidence="2 3" key="1">
    <citation type="submission" date="2019-02" db="EMBL/GenBank/DDBJ databases">
        <title>Deep-cultivation of Planctomycetes and their phenomic and genomic characterization uncovers novel biology.</title>
        <authorList>
            <person name="Wiegand S."/>
            <person name="Jogler M."/>
            <person name="Boedeker C."/>
            <person name="Pinto D."/>
            <person name="Vollmers J."/>
            <person name="Rivas-Marin E."/>
            <person name="Kohn T."/>
            <person name="Peeters S.H."/>
            <person name="Heuer A."/>
            <person name="Rast P."/>
            <person name="Oberbeckmann S."/>
            <person name="Bunk B."/>
            <person name="Jeske O."/>
            <person name="Meyerdierks A."/>
            <person name="Storesund J.E."/>
            <person name="Kallscheuer N."/>
            <person name="Luecker S."/>
            <person name="Lage O.M."/>
            <person name="Pohl T."/>
            <person name="Merkel B.J."/>
            <person name="Hornburger P."/>
            <person name="Mueller R.-W."/>
            <person name="Bruemmer F."/>
            <person name="Labrenz M."/>
            <person name="Spormann A.M."/>
            <person name="Op den Camp H."/>
            <person name="Overmann J."/>
            <person name="Amann R."/>
            <person name="Jetten M.S.M."/>
            <person name="Mascher T."/>
            <person name="Medema M.H."/>
            <person name="Devos D.P."/>
            <person name="Kaster A.-K."/>
            <person name="Ovreas L."/>
            <person name="Rohde M."/>
            <person name="Galperin M.Y."/>
            <person name="Jogler C."/>
        </authorList>
    </citation>
    <scope>NUCLEOTIDE SEQUENCE [LARGE SCALE GENOMIC DNA]</scope>
    <source>
        <strain evidence="2 3">EC9</strain>
    </source>
</reference>
<keyword evidence="2" id="KW-0695">RNA-directed DNA polymerase</keyword>
<dbReference type="InterPro" id="IPR000477">
    <property type="entry name" value="RT_dom"/>
</dbReference>